<feature type="signal peptide" evidence="1">
    <location>
        <begin position="1"/>
        <end position="21"/>
    </location>
</feature>
<evidence type="ECO:0000313" key="3">
    <source>
        <dbReference type="Proteomes" id="UP000829384"/>
    </source>
</evidence>
<evidence type="ECO:0000313" key="2">
    <source>
        <dbReference type="EMBL" id="MCG9964787.1"/>
    </source>
</evidence>
<reference evidence="2 3" key="1">
    <citation type="submission" date="2020-08" db="EMBL/GenBank/DDBJ databases">
        <title>Whole genome sequence of Shewanella sp strain PS-2.</title>
        <authorList>
            <person name="Das S.K."/>
        </authorList>
    </citation>
    <scope>NUCLEOTIDE SEQUENCE [LARGE SCALE GENOMIC DNA]</scope>
    <source>
        <strain evidence="2 3">PS-2</strain>
    </source>
</reference>
<protein>
    <submittedName>
        <fullName evidence="2">Uncharacterized protein</fullName>
    </submittedName>
</protein>
<keyword evidence="1" id="KW-0732">Signal</keyword>
<proteinExistence type="predicted"/>
<gene>
    <name evidence="2" type="ORF">H9J30_12795</name>
</gene>
<organism evidence="2 3">
    <name type="scientific">Shewanella cutis</name>
    <dbReference type="NCBI Taxonomy" id="2766780"/>
    <lineage>
        <taxon>Bacteria</taxon>
        <taxon>Pseudomonadati</taxon>
        <taxon>Pseudomonadota</taxon>
        <taxon>Gammaproteobacteria</taxon>
        <taxon>Alteromonadales</taxon>
        <taxon>Shewanellaceae</taxon>
        <taxon>Shewanella</taxon>
    </lineage>
</organism>
<name>A0ABS9QX82_9GAMM</name>
<keyword evidence="3" id="KW-1185">Reference proteome</keyword>
<dbReference type="Proteomes" id="UP000829384">
    <property type="component" value="Unassembled WGS sequence"/>
</dbReference>
<accession>A0ABS9QX82</accession>
<sequence length="673" mass="74218">MKVSKIANLVGLAVISTTLIACSNNDDKKPTSPLETNYKYARTTIAPVDEIYYGRAHVKNEFAPYKGLTDEDAANDLLPAKARRNAAYAWGVAEYGNEVWFGSLNNGWCGWMMKHLKLPIYSTAFDSEIQACNLVDISRPGQLYIYDVAKGKTEVIDPSKFNNAAGQNYAHDIATGPTAIKDGQYVGEETKTYGFRSAGQFDGIVFFVGHANLSQDAESDAAEGFLRLFAFNAETRTYLGKADFPYDSVRRMTILKHPDGSQALYTFMGPDTSLGQAGTAGTVGLRWVGTKEAPLTGGDLHGFEVVTTADFNYEGLPGEFVQTPDEKGSSRLVVTTWAHPKLGKVEGYQGGRMLASNPMPQNGFSKADPINFEMIFSTDDYEVDANIAKGYEMGAMTMHNGYLYFGTMHVGHSGGYDKVKQAFPDAFPTVGDGEFSKTEQELSINSWRASSLFRMKMDKFLTPEQFKPELLYGYDKMWTFDGNVWAEKPNKLGLSPKFGPAGWGEPLNVYAWTAVTHNDKVYFGSFDLGSGIRDYYDLVRGVQTPQADERMQGLETKQPDVFCMAPNTCIGVDMIVSGKSWFDVAVNNPMFYIYEWAMKQPGAANKSGADLIVFEDLDNPAKVITYNGFGNSGNNGIRNASIIDGELYFGTSTYSNLGSNSGFEFYKVTEEQK</sequence>
<dbReference type="RefSeq" id="WP_240131363.1">
    <property type="nucleotide sequence ID" value="NZ_JACSDI010000008.1"/>
</dbReference>
<feature type="chain" id="PRO_5046938977" evidence="1">
    <location>
        <begin position="22"/>
        <end position="673"/>
    </location>
</feature>
<evidence type="ECO:0000256" key="1">
    <source>
        <dbReference type="SAM" id="SignalP"/>
    </source>
</evidence>
<comment type="caution">
    <text evidence="2">The sequence shown here is derived from an EMBL/GenBank/DDBJ whole genome shotgun (WGS) entry which is preliminary data.</text>
</comment>
<dbReference type="EMBL" id="JACSDI010000008">
    <property type="protein sequence ID" value="MCG9964787.1"/>
    <property type="molecule type" value="Genomic_DNA"/>
</dbReference>
<dbReference type="PROSITE" id="PS51257">
    <property type="entry name" value="PROKAR_LIPOPROTEIN"/>
    <property type="match status" value="1"/>
</dbReference>